<feature type="domain" description="Helicase C-terminal" evidence="7">
    <location>
        <begin position="216"/>
        <end position="395"/>
    </location>
</feature>
<gene>
    <name evidence="8" type="primary">NOT4_1</name>
    <name evidence="8" type="ORF">SLS62_005738</name>
</gene>
<sequence length="667" mass="74297">MSSPSSSHDPAPNLAWVKQNELLGSPTREQVRTVIDRLSESQSSAGEAGKIFLERCKWIVEHTADRVNTQQVFIASVIRTITGAEEARDGQVEAVRRLVYLKSDTVLIAATGYGKSAVLQAFTAITGLITIQIVPLTKLGETQVDSIKKEVPGSTPVFVDSDTFLKEYILQHAGFGADVNIIRTSVDRPEISLVVQPLLRGSIRDYRRLEFLFEDASPQATRAIPKTVIYVDSKPQLLAVRFHLINHLVSKYGFSKPAAREVIMRYDADVRPVDKDRIFDQFSQENSAGRVMLATISFGMGLNIPDIRRIVQFNLPPNTSLSDIWQRVGRAMRKQTGQGIAYIFAPYWAFDNLGTSESVPKTPRPKPRRRQTQAQLVQARLAHVPRISSGLREMTLAERDGDDDAASQASDVSQADSLASHDSAAEQRDDPRLTLSEASQNLFEIDNKVKWSKQDEANRSKLSPAVSAFLNSSCFRKSILEYLQEPVDDPDLEYKRPVETIHCCNACNNDLGRIPSLEPRTKASSNKPQAGSFSGVALCKDQAQSLAPNVRHDLIGELFLDSKLQYAIAKQFSSRKQYLPFSNVNGLVEKVPELSTWEYLDEHGPALVNFCIQSTLTVRQRWEAKKEEMRQKREARKQAASSSSLVPASRRATSEDASPSATRIRQA</sequence>
<dbReference type="Proteomes" id="UP001320420">
    <property type="component" value="Unassembled WGS sequence"/>
</dbReference>
<feature type="compositionally biased region" description="Basic and acidic residues" evidence="6">
    <location>
        <begin position="423"/>
        <end position="432"/>
    </location>
</feature>
<evidence type="ECO:0000256" key="6">
    <source>
        <dbReference type="SAM" id="MobiDB-lite"/>
    </source>
</evidence>
<keyword evidence="9" id="KW-1185">Reference proteome</keyword>
<evidence type="ECO:0000256" key="2">
    <source>
        <dbReference type="ARBA" id="ARBA00023125"/>
    </source>
</evidence>
<dbReference type="AlphaFoldDB" id="A0AAN9UZP5"/>
<dbReference type="GO" id="GO:0003677">
    <property type="term" value="F:DNA binding"/>
    <property type="evidence" value="ECO:0007669"/>
    <property type="project" value="UniProtKB-KW"/>
</dbReference>
<comment type="catalytic activity">
    <reaction evidence="4">
        <text>Couples ATP hydrolysis with the unwinding of duplex DNA by translocating in the 3'-5' direction.</text>
        <dbReference type="EC" id="5.6.2.4"/>
    </reaction>
</comment>
<dbReference type="Gene3D" id="3.40.50.300">
    <property type="entry name" value="P-loop containing nucleotide triphosphate hydrolases"/>
    <property type="match status" value="2"/>
</dbReference>
<dbReference type="EC" id="5.6.2.4" evidence="5"/>
<dbReference type="Pfam" id="PF00271">
    <property type="entry name" value="Helicase_C"/>
    <property type="match status" value="1"/>
</dbReference>
<dbReference type="InterPro" id="IPR027417">
    <property type="entry name" value="P-loop_NTPase"/>
</dbReference>
<reference evidence="8 9" key="1">
    <citation type="submission" date="2024-02" db="EMBL/GenBank/DDBJ databases">
        <title>De novo assembly and annotation of 12 fungi associated with fruit tree decline syndrome in Ontario, Canada.</title>
        <authorList>
            <person name="Sulman M."/>
            <person name="Ellouze W."/>
            <person name="Ilyukhin E."/>
        </authorList>
    </citation>
    <scope>NUCLEOTIDE SEQUENCE [LARGE SCALE GENOMIC DNA]</scope>
    <source>
        <strain evidence="8 9">M11/M66-122</strain>
    </source>
</reference>
<dbReference type="PROSITE" id="PS51194">
    <property type="entry name" value="HELICASE_CTER"/>
    <property type="match status" value="1"/>
</dbReference>
<dbReference type="GO" id="GO:0005737">
    <property type="term" value="C:cytoplasm"/>
    <property type="evidence" value="ECO:0007669"/>
    <property type="project" value="TreeGrafter"/>
</dbReference>
<dbReference type="GO" id="GO:0009378">
    <property type="term" value="F:four-way junction helicase activity"/>
    <property type="evidence" value="ECO:0007669"/>
    <property type="project" value="TreeGrafter"/>
</dbReference>
<comment type="similarity">
    <text evidence="1">Belongs to the helicase family. RecQ subfamily.</text>
</comment>
<dbReference type="SMART" id="SM00490">
    <property type="entry name" value="HELICc"/>
    <property type="match status" value="1"/>
</dbReference>
<evidence type="ECO:0000256" key="4">
    <source>
        <dbReference type="ARBA" id="ARBA00034617"/>
    </source>
</evidence>
<proteinExistence type="inferred from homology"/>
<evidence type="ECO:0000256" key="5">
    <source>
        <dbReference type="ARBA" id="ARBA00034808"/>
    </source>
</evidence>
<evidence type="ECO:0000256" key="3">
    <source>
        <dbReference type="ARBA" id="ARBA00023235"/>
    </source>
</evidence>
<comment type="caution">
    <text evidence="8">The sequence shown here is derived from an EMBL/GenBank/DDBJ whole genome shotgun (WGS) entry which is preliminary data.</text>
</comment>
<protein>
    <recommendedName>
        <fullName evidence="5">DNA 3'-5' helicase</fullName>
        <ecNumber evidence="5">5.6.2.4</ecNumber>
    </recommendedName>
</protein>
<feature type="region of interest" description="Disordered" evidence="6">
    <location>
        <begin position="626"/>
        <end position="667"/>
    </location>
</feature>
<dbReference type="SUPFAM" id="SSF52540">
    <property type="entry name" value="P-loop containing nucleoside triphosphate hydrolases"/>
    <property type="match status" value="1"/>
</dbReference>
<feature type="region of interest" description="Disordered" evidence="6">
    <location>
        <begin position="399"/>
        <end position="433"/>
    </location>
</feature>
<feature type="compositionally biased region" description="Polar residues" evidence="6">
    <location>
        <begin position="655"/>
        <end position="667"/>
    </location>
</feature>
<feature type="compositionally biased region" description="Low complexity" evidence="6">
    <location>
        <begin position="406"/>
        <end position="420"/>
    </location>
</feature>
<accession>A0AAN9UZP5</accession>
<evidence type="ECO:0000313" key="8">
    <source>
        <dbReference type="EMBL" id="KAK7752204.1"/>
    </source>
</evidence>
<keyword evidence="2" id="KW-0238">DNA-binding</keyword>
<organism evidence="8 9">
    <name type="scientific">Diatrype stigma</name>
    <dbReference type="NCBI Taxonomy" id="117547"/>
    <lineage>
        <taxon>Eukaryota</taxon>
        <taxon>Fungi</taxon>
        <taxon>Dikarya</taxon>
        <taxon>Ascomycota</taxon>
        <taxon>Pezizomycotina</taxon>
        <taxon>Sordariomycetes</taxon>
        <taxon>Xylariomycetidae</taxon>
        <taxon>Xylariales</taxon>
        <taxon>Diatrypaceae</taxon>
        <taxon>Diatrype</taxon>
    </lineage>
</organism>
<evidence type="ECO:0000313" key="9">
    <source>
        <dbReference type="Proteomes" id="UP001320420"/>
    </source>
</evidence>
<evidence type="ECO:0000256" key="1">
    <source>
        <dbReference type="ARBA" id="ARBA00005446"/>
    </source>
</evidence>
<dbReference type="PANTHER" id="PTHR13710:SF105">
    <property type="entry name" value="ATP-DEPENDENT DNA HELICASE Q1"/>
    <property type="match status" value="1"/>
</dbReference>
<dbReference type="PANTHER" id="PTHR13710">
    <property type="entry name" value="DNA HELICASE RECQ FAMILY MEMBER"/>
    <property type="match status" value="1"/>
</dbReference>
<dbReference type="InterPro" id="IPR001650">
    <property type="entry name" value="Helicase_C-like"/>
</dbReference>
<dbReference type="GO" id="GO:0043138">
    <property type="term" value="F:3'-5' DNA helicase activity"/>
    <property type="evidence" value="ECO:0007669"/>
    <property type="project" value="UniProtKB-EC"/>
</dbReference>
<name>A0AAN9UZP5_9PEZI</name>
<keyword evidence="3" id="KW-0413">Isomerase</keyword>
<evidence type="ECO:0000259" key="7">
    <source>
        <dbReference type="PROSITE" id="PS51194"/>
    </source>
</evidence>
<dbReference type="GO" id="GO:0005694">
    <property type="term" value="C:chromosome"/>
    <property type="evidence" value="ECO:0007669"/>
    <property type="project" value="TreeGrafter"/>
</dbReference>
<dbReference type="GO" id="GO:0000724">
    <property type="term" value="P:double-strand break repair via homologous recombination"/>
    <property type="evidence" value="ECO:0007669"/>
    <property type="project" value="TreeGrafter"/>
</dbReference>
<dbReference type="EMBL" id="JAKJXP020000040">
    <property type="protein sequence ID" value="KAK7752204.1"/>
    <property type="molecule type" value="Genomic_DNA"/>
</dbReference>